<evidence type="ECO:0000259" key="6">
    <source>
        <dbReference type="Pfam" id="PF12945"/>
    </source>
</evidence>
<dbReference type="Pfam" id="PF12945">
    <property type="entry name" value="PilZNR"/>
    <property type="match status" value="1"/>
</dbReference>
<evidence type="ECO:0000256" key="1">
    <source>
        <dbReference type="ARBA" id="ARBA00022636"/>
    </source>
</evidence>
<sequence length="312" mass="33830">MGETVSSLVPLKVNEIAIGKPLNRPVYDWHGKLLLASGCTIESQSQLDGLLKNGFVQADPWNFSDTRKETGDGARSAPDANGKPGAATAAIENEADKERMIALDDARWQVGEAMYLQQIDNPSARYHVKLIGFVKGRSVMVTAPIIDGKIAFIRDGQTFVIRAFSGRKAYAFTSSALKSVHTPYPYIHLSYPREVRCTTVRRGVRAQVKIIAAISLGTPEKTGAATLLDLSVGGASAIAKHPLGEKASQGIIKFKVNAAEQDEYLSLTAVLRSVIPSENGDGYRHGFEFVDVPLHERLILSAFVHQTLAEAD</sequence>
<dbReference type="EMBL" id="FZOT01000004">
    <property type="protein sequence ID" value="SNS58886.1"/>
    <property type="molecule type" value="Genomic_DNA"/>
</dbReference>
<evidence type="ECO:0000313" key="8">
    <source>
        <dbReference type="Proteomes" id="UP000198284"/>
    </source>
</evidence>
<feature type="domain" description="Type III secretion system flagellar brake protein YcgR PilZN" evidence="6">
    <location>
        <begin position="110"/>
        <end position="192"/>
    </location>
</feature>
<dbReference type="Pfam" id="PF07238">
    <property type="entry name" value="PilZ"/>
    <property type="match status" value="1"/>
</dbReference>
<dbReference type="Gene3D" id="2.30.110.10">
    <property type="entry name" value="Electron Transport, Fmn-binding Protein, Chain A"/>
    <property type="match status" value="1"/>
</dbReference>
<dbReference type="AlphaFoldDB" id="A0A239FPD8"/>
<keyword evidence="7" id="KW-0969">Cilium</keyword>
<keyword evidence="1" id="KW-0973">c-di-GMP</keyword>
<evidence type="ECO:0000256" key="2">
    <source>
        <dbReference type="ARBA" id="ARBA00022741"/>
    </source>
</evidence>
<gene>
    <name evidence="7" type="ORF">SAMN06265795_10442</name>
</gene>
<accession>A0A239FPD8</accession>
<dbReference type="OrthoDB" id="5293692at2"/>
<dbReference type="SUPFAM" id="SSF141371">
    <property type="entry name" value="PilZ domain-like"/>
    <property type="match status" value="1"/>
</dbReference>
<keyword evidence="7" id="KW-0966">Cell projection</keyword>
<evidence type="ECO:0000256" key="4">
    <source>
        <dbReference type="SAM" id="MobiDB-lite"/>
    </source>
</evidence>
<keyword evidence="3" id="KW-0975">Bacterial flagellum</keyword>
<proteinExistence type="predicted"/>
<feature type="domain" description="PilZ" evidence="5">
    <location>
        <begin position="201"/>
        <end position="304"/>
    </location>
</feature>
<dbReference type="GO" id="GO:0035438">
    <property type="term" value="F:cyclic-di-GMP binding"/>
    <property type="evidence" value="ECO:0007669"/>
    <property type="project" value="InterPro"/>
</dbReference>
<keyword evidence="2" id="KW-0547">Nucleotide-binding</keyword>
<feature type="region of interest" description="Disordered" evidence="4">
    <location>
        <begin position="62"/>
        <end position="87"/>
    </location>
</feature>
<name>A0A239FPD8_9BURK</name>
<keyword evidence="7" id="KW-0282">Flagellum</keyword>
<dbReference type="InterPro" id="IPR009926">
    <property type="entry name" value="T3SS_YcgR_PilZN"/>
</dbReference>
<keyword evidence="8" id="KW-1185">Reference proteome</keyword>
<evidence type="ECO:0000256" key="3">
    <source>
        <dbReference type="ARBA" id="ARBA00023143"/>
    </source>
</evidence>
<evidence type="ECO:0000259" key="5">
    <source>
        <dbReference type="Pfam" id="PF07238"/>
    </source>
</evidence>
<protein>
    <submittedName>
        <fullName evidence="7">C-di-GMP-binding flagellar brake protein YcgR, contains PilZNR and PilZ domains</fullName>
    </submittedName>
</protein>
<dbReference type="InterPro" id="IPR012349">
    <property type="entry name" value="Split_barrel_FMN-bd"/>
</dbReference>
<dbReference type="RefSeq" id="WP_089398903.1">
    <property type="nucleotide sequence ID" value="NZ_FZOT01000004.1"/>
</dbReference>
<organism evidence="7 8">
    <name type="scientific">Noviherbaspirillum humi</name>
    <dbReference type="NCBI Taxonomy" id="1688639"/>
    <lineage>
        <taxon>Bacteria</taxon>
        <taxon>Pseudomonadati</taxon>
        <taxon>Pseudomonadota</taxon>
        <taxon>Betaproteobacteria</taxon>
        <taxon>Burkholderiales</taxon>
        <taxon>Oxalobacteraceae</taxon>
        <taxon>Noviherbaspirillum</taxon>
    </lineage>
</organism>
<reference evidence="7 8" key="1">
    <citation type="submission" date="2017-06" db="EMBL/GenBank/DDBJ databases">
        <authorList>
            <person name="Kim H.J."/>
            <person name="Triplett B.A."/>
        </authorList>
    </citation>
    <scope>NUCLEOTIDE SEQUENCE [LARGE SCALE GENOMIC DNA]</scope>
    <source>
        <strain evidence="7 8">U15</strain>
    </source>
</reference>
<dbReference type="Gene3D" id="2.40.10.220">
    <property type="entry name" value="predicted glycosyltransferase like domains"/>
    <property type="match status" value="1"/>
</dbReference>
<evidence type="ECO:0000313" key="7">
    <source>
        <dbReference type="EMBL" id="SNS58886.1"/>
    </source>
</evidence>
<dbReference type="InterPro" id="IPR009875">
    <property type="entry name" value="PilZ_domain"/>
</dbReference>
<dbReference type="Proteomes" id="UP000198284">
    <property type="component" value="Unassembled WGS sequence"/>
</dbReference>